<name>A0A1G5QJX5_9GAMM</name>
<dbReference type="PANTHER" id="PTHR30576:SF8">
    <property type="entry name" value="UNDECAPRENYL-PHOSPHATE GALACTOSE PHOSPHOTRANSFERASE"/>
    <property type="match status" value="1"/>
</dbReference>
<dbReference type="GO" id="GO:0016780">
    <property type="term" value="F:phosphotransferase activity, for other substituted phosphate groups"/>
    <property type="evidence" value="ECO:0007669"/>
    <property type="project" value="TreeGrafter"/>
</dbReference>
<organism evidence="3 4">
    <name type="scientific">Thiohalomonas denitrificans</name>
    <dbReference type="NCBI Taxonomy" id="415747"/>
    <lineage>
        <taxon>Bacteria</taxon>
        <taxon>Pseudomonadati</taxon>
        <taxon>Pseudomonadota</taxon>
        <taxon>Gammaproteobacteria</taxon>
        <taxon>Thiohalomonadales</taxon>
        <taxon>Thiohalomonadaceae</taxon>
        <taxon>Thiohalomonas</taxon>
    </lineage>
</organism>
<evidence type="ECO:0000313" key="4">
    <source>
        <dbReference type="Proteomes" id="UP000199648"/>
    </source>
</evidence>
<dbReference type="Pfam" id="PF02397">
    <property type="entry name" value="Bac_transf"/>
    <property type="match status" value="1"/>
</dbReference>
<keyword evidence="3" id="KW-0808">Transferase</keyword>
<dbReference type="STRING" id="415747.SAMN03097708_02139"/>
<comment type="similarity">
    <text evidence="1">Belongs to the bacterial sugar transferase family.</text>
</comment>
<dbReference type="AlphaFoldDB" id="A0A1G5QJX5"/>
<proteinExistence type="inferred from homology"/>
<reference evidence="3 4" key="1">
    <citation type="submission" date="2016-10" db="EMBL/GenBank/DDBJ databases">
        <authorList>
            <person name="de Groot N.N."/>
        </authorList>
    </citation>
    <scope>NUCLEOTIDE SEQUENCE [LARGE SCALE GENOMIC DNA]</scope>
    <source>
        <strain evidence="3 4">HLD2</strain>
    </source>
</reference>
<evidence type="ECO:0000259" key="2">
    <source>
        <dbReference type="Pfam" id="PF02397"/>
    </source>
</evidence>
<accession>A0A1G5QJX5</accession>
<dbReference type="EMBL" id="FMWD01000006">
    <property type="protein sequence ID" value="SCZ61459.1"/>
    <property type="molecule type" value="Genomic_DNA"/>
</dbReference>
<evidence type="ECO:0000313" key="3">
    <source>
        <dbReference type="EMBL" id="SCZ61459.1"/>
    </source>
</evidence>
<evidence type="ECO:0000256" key="1">
    <source>
        <dbReference type="ARBA" id="ARBA00006464"/>
    </source>
</evidence>
<protein>
    <submittedName>
        <fullName evidence="3">Sugar transferase involved in LPS biosynthesis (Colanic, teichoic acid)</fullName>
    </submittedName>
</protein>
<sequence length="217" mass="24954">MLARKRILDVLLATLFLLLLLPLLAFIALSIRMSIGRPILFSHIRPGLHGQPFTLYKFRTMTDARDANGNVLSDSERMTRIGAFLRTTSLDELPELYNVLKGDMSLVGPRPLLIRYLPYYTPLENKRHDFRPGITGLAQINGRHLLGWDHRLQLDVWYVENWSIMLDFKILWRTAFKVITKEDSLADPTMAGLPDLDEERRSRLHRRSLASDEATGS</sequence>
<dbReference type="OrthoDB" id="9808602at2"/>
<dbReference type="Proteomes" id="UP000199648">
    <property type="component" value="Unassembled WGS sequence"/>
</dbReference>
<dbReference type="RefSeq" id="WP_092996602.1">
    <property type="nucleotide sequence ID" value="NZ_FMWD01000006.1"/>
</dbReference>
<feature type="domain" description="Bacterial sugar transferase" evidence="2">
    <location>
        <begin position="5"/>
        <end position="179"/>
    </location>
</feature>
<dbReference type="InterPro" id="IPR003362">
    <property type="entry name" value="Bact_transf"/>
</dbReference>
<keyword evidence="4" id="KW-1185">Reference proteome</keyword>
<dbReference type="PANTHER" id="PTHR30576">
    <property type="entry name" value="COLANIC BIOSYNTHESIS UDP-GLUCOSE LIPID CARRIER TRANSFERASE"/>
    <property type="match status" value="1"/>
</dbReference>
<gene>
    <name evidence="3" type="ORF">SAMN03097708_02139</name>
</gene>